<reference evidence="1" key="1">
    <citation type="journal article" date="2021" name="New Phytol.">
        <title>Evolutionary innovations through gain and loss of genes in the ectomycorrhizal Boletales.</title>
        <authorList>
            <person name="Wu G."/>
            <person name="Miyauchi S."/>
            <person name="Morin E."/>
            <person name="Kuo A."/>
            <person name="Drula E."/>
            <person name="Varga T."/>
            <person name="Kohler A."/>
            <person name="Feng B."/>
            <person name="Cao Y."/>
            <person name="Lipzen A."/>
            <person name="Daum C."/>
            <person name="Hundley H."/>
            <person name="Pangilinan J."/>
            <person name="Johnson J."/>
            <person name="Barry K."/>
            <person name="LaButti K."/>
            <person name="Ng V."/>
            <person name="Ahrendt S."/>
            <person name="Min B."/>
            <person name="Choi I.G."/>
            <person name="Park H."/>
            <person name="Plett J.M."/>
            <person name="Magnuson J."/>
            <person name="Spatafora J.W."/>
            <person name="Nagy L.G."/>
            <person name="Henrissat B."/>
            <person name="Grigoriev I.V."/>
            <person name="Yang Z.L."/>
            <person name="Xu J."/>
            <person name="Martin F.M."/>
        </authorList>
    </citation>
    <scope>NUCLEOTIDE SEQUENCE</scope>
    <source>
        <strain evidence="1">KUC20120723A-06</strain>
    </source>
</reference>
<proteinExistence type="predicted"/>
<gene>
    <name evidence="1" type="ORF">BV22DRAFT_440559</name>
</gene>
<keyword evidence="2" id="KW-1185">Reference proteome</keyword>
<accession>A0ACB8BHW6</accession>
<organism evidence="1 2">
    <name type="scientific">Leucogyrophana mollusca</name>
    <dbReference type="NCBI Taxonomy" id="85980"/>
    <lineage>
        <taxon>Eukaryota</taxon>
        <taxon>Fungi</taxon>
        <taxon>Dikarya</taxon>
        <taxon>Basidiomycota</taxon>
        <taxon>Agaricomycotina</taxon>
        <taxon>Agaricomycetes</taxon>
        <taxon>Agaricomycetidae</taxon>
        <taxon>Boletales</taxon>
        <taxon>Boletales incertae sedis</taxon>
        <taxon>Leucogyrophana</taxon>
    </lineage>
</organism>
<name>A0ACB8BHW6_9AGAM</name>
<comment type="caution">
    <text evidence="1">The sequence shown here is derived from an EMBL/GenBank/DDBJ whole genome shotgun (WGS) entry which is preliminary data.</text>
</comment>
<sequence>MAVFLVLGEAGAGKSTFINYATGATPAAVGHNLESCTKSVESFTAQHPTDPNRRVTLIDTPGFNDTWLEDGVTLKTIVDWLSCHKEGTELTGIIYLHDIKQPRAENPENPTDLMTPNKLCYPGLVQYIVLTTTKWVEDSKGVGPKNEAELTNVHWKTMLRKGSHMARFTNTHESAWDVLSVLLQKDPVDGSLIQRELTRVLEHLPKKPAKGGIRGFFSRLFGG</sequence>
<dbReference type="EMBL" id="MU266403">
    <property type="protein sequence ID" value="KAH7925405.1"/>
    <property type="molecule type" value="Genomic_DNA"/>
</dbReference>
<dbReference type="Proteomes" id="UP000790709">
    <property type="component" value="Unassembled WGS sequence"/>
</dbReference>
<evidence type="ECO:0000313" key="2">
    <source>
        <dbReference type="Proteomes" id="UP000790709"/>
    </source>
</evidence>
<protein>
    <submittedName>
        <fullName evidence="1">Uncharacterized protein</fullName>
    </submittedName>
</protein>
<evidence type="ECO:0000313" key="1">
    <source>
        <dbReference type="EMBL" id="KAH7925405.1"/>
    </source>
</evidence>